<dbReference type="Pfam" id="PF13801">
    <property type="entry name" value="Metal_resist"/>
    <property type="match status" value="1"/>
</dbReference>
<comment type="caution">
    <text evidence="3">The sequence shown here is derived from an EMBL/GenBank/DDBJ whole genome shotgun (WGS) entry which is preliminary data.</text>
</comment>
<dbReference type="GO" id="GO:0042597">
    <property type="term" value="C:periplasmic space"/>
    <property type="evidence" value="ECO:0007669"/>
    <property type="project" value="InterPro"/>
</dbReference>
<feature type="coiled-coil region" evidence="1">
    <location>
        <begin position="92"/>
        <end position="119"/>
    </location>
</feature>
<proteinExistence type="predicted"/>
<protein>
    <submittedName>
        <fullName evidence="3">Spy/CpxP family protein refolding chaperone</fullName>
    </submittedName>
</protein>
<dbReference type="AlphaFoldDB" id="A0A5S5AY78"/>
<dbReference type="InterPro" id="IPR012899">
    <property type="entry name" value="LTXXQ"/>
</dbReference>
<keyword evidence="4" id="KW-1185">Reference proteome</keyword>
<sequence length="166" mass="18716">MSKKIVALGVMAVIILGAAAMAMAAGPGGQRTAGVNPPTLPQLNLTDEQYSRLKEIRTEFYQKMIELRNEMDKKHFELQDLYFSKNPDQDAVQAKFEELKDLRDKMFNLKKEYSEKMKNVLTEDQLSQLRGFRGPVFGMGPGFCHGFGPGKMGRFFGPEYDPGKTQ</sequence>
<accession>A0A5S5AY78</accession>
<evidence type="ECO:0000313" key="3">
    <source>
        <dbReference type="EMBL" id="TYP58820.1"/>
    </source>
</evidence>
<feature type="chain" id="PRO_5024325560" evidence="2">
    <location>
        <begin position="25"/>
        <end position="166"/>
    </location>
</feature>
<evidence type="ECO:0000313" key="4">
    <source>
        <dbReference type="Proteomes" id="UP000322294"/>
    </source>
</evidence>
<organism evidence="3 4">
    <name type="scientific">Thermosediminibacter litoriperuensis</name>
    <dbReference type="NCBI Taxonomy" id="291989"/>
    <lineage>
        <taxon>Bacteria</taxon>
        <taxon>Bacillati</taxon>
        <taxon>Bacillota</taxon>
        <taxon>Clostridia</taxon>
        <taxon>Thermosediminibacterales</taxon>
        <taxon>Thermosediminibacteraceae</taxon>
        <taxon>Thermosediminibacter</taxon>
    </lineage>
</organism>
<evidence type="ECO:0000256" key="1">
    <source>
        <dbReference type="SAM" id="Coils"/>
    </source>
</evidence>
<evidence type="ECO:0000256" key="2">
    <source>
        <dbReference type="SAM" id="SignalP"/>
    </source>
</evidence>
<dbReference type="RefSeq" id="WP_170240254.1">
    <property type="nucleotide sequence ID" value="NZ_VNHO01000002.1"/>
</dbReference>
<gene>
    <name evidence="3" type="ORF">LZ11_00276</name>
</gene>
<dbReference type="EMBL" id="VNHO01000002">
    <property type="protein sequence ID" value="TYP58820.1"/>
    <property type="molecule type" value="Genomic_DNA"/>
</dbReference>
<keyword evidence="1" id="KW-0175">Coiled coil</keyword>
<reference evidence="3 4" key="1">
    <citation type="submission" date="2019-07" db="EMBL/GenBank/DDBJ databases">
        <title>Genomic Encyclopedia of Type Strains, Phase I: the one thousand microbial genomes (KMG-I) project.</title>
        <authorList>
            <person name="Kyrpides N."/>
        </authorList>
    </citation>
    <scope>NUCLEOTIDE SEQUENCE [LARGE SCALE GENOMIC DNA]</scope>
    <source>
        <strain evidence="3 4">DSM 16647</strain>
    </source>
</reference>
<dbReference type="Proteomes" id="UP000322294">
    <property type="component" value="Unassembled WGS sequence"/>
</dbReference>
<dbReference type="Gene3D" id="1.20.120.1490">
    <property type="match status" value="1"/>
</dbReference>
<dbReference type="CDD" id="cd09916">
    <property type="entry name" value="CpxP_like"/>
    <property type="match status" value="1"/>
</dbReference>
<keyword evidence="2" id="KW-0732">Signal</keyword>
<dbReference type="InterPro" id="IPR025961">
    <property type="entry name" value="Metal_resist"/>
</dbReference>
<name>A0A5S5AY78_9FIRM</name>
<feature type="signal peptide" evidence="2">
    <location>
        <begin position="1"/>
        <end position="24"/>
    </location>
</feature>